<gene>
    <name evidence="6" type="ORF">Acr_17g0010550</name>
</gene>
<dbReference type="EC" id="2.7.1.59" evidence="2"/>
<accession>A0A7J0G3W9</accession>
<comment type="similarity">
    <text evidence="1">Belongs to the eukaryotic-type N-acetylglucosamine kinase family.</text>
</comment>
<dbReference type="SUPFAM" id="SSF53067">
    <property type="entry name" value="Actin-like ATPase domain"/>
    <property type="match status" value="2"/>
</dbReference>
<dbReference type="CDD" id="cd24081">
    <property type="entry name" value="ASKHA_NBD_DdNAGK-like"/>
    <property type="match status" value="1"/>
</dbReference>
<keyword evidence="7" id="KW-1185">Reference proteome</keyword>
<evidence type="ECO:0000259" key="5">
    <source>
        <dbReference type="Pfam" id="PF01869"/>
    </source>
</evidence>
<proteinExistence type="inferred from homology"/>
<evidence type="ECO:0000256" key="4">
    <source>
        <dbReference type="ARBA" id="ARBA00031123"/>
    </source>
</evidence>
<organism evidence="6 7">
    <name type="scientific">Actinidia rufa</name>
    <dbReference type="NCBI Taxonomy" id="165716"/>
    <lineage>
        <taxon>Eukaryota</taxon>
        <taxon>Viridiplantae</taxon>
        <taxon>Streptophyta</taxon>
        <taxon>Embryophyta</taxon>
        <taxon>Tracheophyta</taxon>
        <taxon>Spermatophyta</taxon>
        <taxon>Magnoliopsida</taxon>
        <taxon>eudicotyledons</taxon>
        <taxon>Gunneridae</taxon>
        <taxon>Pentapetalae</taxon>
        <taxon>asterids</taxon>
        <taxon>Ericales</taxon>
        <taxon>Actinidiaceae</taxon>
        <taxon>Actinidia</taxon>
    </lineage>
</organism>
<evidence type="ECO:0000256" key="1">
    <source>
        <dbReference type="ARBA" id="ARBA00006198"/>
    </source>
</evidence>
<dbReference type="Proteomes" id="UP000585474">
    <property type="component" value="Unassembled WGS sequence"/>
</dbReference>
<name>A0A7J0G3W9_9ERIC</name>
<evidence type="ECO:0000313" key="7">
    <source>
        <dbReference type="Proteomes" id="UP000585474"/>
    </source>
</evidence>
<sequence>MKRYRNGEVWDFEHFTAVGASREVILGLDGGTTTTVCVCMPLIPANEPLSDPLPVLARAVAGCSNHNSVGETAARETLEKVMAEVLSESGSNRFAVRAVCLAVSGVNHPTDEERILSWLREIFPNHVKLFVQNDAVAALASGTMGKLHGCVLIAGTGTIAYGFTEDGREARAAGAGPILGDWGSGYGIAAQALTAVIRAHDGRGPPTMLTCGILRSLELSSPDELIGWTYADPSWARIARLVPVVVSCAEAGDQVANQILLDAVQELASSVKAVVQRLSLSGEVSCIDLLNVASPSRAQLSTFQLKVFITPHPSDSSCTIKVMAMSLELWAKVVCECFTQPSGKMADPSMTGDRLKWRRLGSRSHLFVKGGEKLSASSLGDFRSSWMLCCKLGSWRQDAKGREPSFEFCILTLMPPCTHALMTQSLGENWICLGNEPLLRERSPSFLGGVSWRRAIGSSEKLKREESFLRRETWRGETLVPWRRALAPLKRGYLSPWRNLERGPLLLEKLKRGEPLATVLPRRNLRGIALGFSEKLKREGSHWLTKEPCLVKLFIGGWRLESLGERFKVESLGVPLLSLKKNSKYFGSLLLDSLGEPLESGESWRAECTAEPHCSVSSCSDFNGRDSFPLVMVGGVLEANKRWDIGKEVVNCIVNDFPGAHPIRPRVRIFC</sequence>
<evidence type="ECO:0000313" key="6">
    <source>
        <dbReference type="EMBL" id="GFZ05483.1"/>
    </source>
</evidence>
<evidence type="ECO:0000256" key="3">
    <source>
        <dbReference type="ARBA" id="ARBA00014974"/>
    </source>
</evidence>
<dbReference type="PANTHER" id="PTHR43190:SF3">
    <property type="entry name" value="N-ACETYL-D-GLUCOSAMINE KINASE"/>
    <property type="match status" value="1"/>
</dbReference>
<evidence type="ECO:0000256" key="2">
    <source>
        <dbReference type="ARBA" id="ARBA00012122"/>
    </source>
</evidence>
<dbReference type="PANTHER" id="PTHR43190">
    <property type="entry name" value="N-ACETYL-D-GLUCOSAMINE KINASE"/>
    <property type="match status" value="1"/>
</dbReference>
<dbReference type="InterPro" id="IPR002731">
    <property type="entry name" value="ATPase_BadF"/>
</dbReference>
<dbReference type="OrthoDB" id="311172at2759"/>
<dbReference type="Pfam" id="PF01869">
    <property type="entry name" value="BcrAD_BadFG"/>
    <property type="match status" value="1"/>
</dbReference>
<comment type="caution">
    <text evidence="6">The sequence shown here is derived from an EMBL/GenBank/DDBJ whole genome shotgun (WGS) entry which is preliminary data.</text>
</comment>
<dbReference type="GO" id="GO:0045127">
    <property type="term" value="F:N-acetylglucosamine kinase activity"/>
    <property type="evidence" value="ECO:0007669"/>
    <property type="project" value="UniProtKB-EC"/>
</dbReference>
<dbReference type="InterPro" id="IPR052519">
    <property type="entry name" value="Euk-type_GlcNAc_Kinase"/>
</dbReference>
<feature type="domain" description="ATPase BadF/BadG/BcrA/BcrD type" evidence="5">
    <location>
        <begin position="26"/>
        <end position="283"/>
    </location>
</feature>
<dbReference type="Gene3D" id="3.30.420.40">
    <property type="match status" value="2"/>
</dbReference>
<dbReference type="AlphaFoldDB" id="A0A7J0G3W9"/>
<reference evidence="6 7" key="1">
    <citation type="submission" date="2019-07" db="EMBL/GenBank/DDBJ databases">
        <title>De Novo Assembly of kiwifruit Actinidia rufa.</title>
        <authorList>
            <person name="Sugita-Konishi S."/>
            <person name="Sato K."/>
            <person name="Mori E."/>
            <person name="Abe Y."/>
            <person name="Kisaki G."/>
            <person name="Hamano K."/>
            <person name="Suezawa K."/>
            <person name="Otani M."/>
            <person name="Fukuda T."/>
            <person name="Manabe T."/>
            <person name="Gomi K."/>
            <person name="Tabuchi M."/>
            <person name="Akimitsu K."/>
            <person name="Kataoka I."/>
        </authorList>
    </citation>
    <scope>NUCLEOTIDE SEQUENCE [LARGE SCALE GENOMIC DNA]</scope>
    <source>
        <strain evidence="7">cv. Fuchu</strain>
    </source>
</reference>
<protein>
    <recommendedName>
        <fullName evidence="3">N-acetyl-D-glucosamine kinase</fullName>
        <ecNumber evidence="2">2.7.1.59</ecNumber>
    </recommendedName>
    <alternativeName>
        <fullName evidence="4">GlcNAc kinase</fullName>
    </alternativeName>
</protein>
<dbReference type="InterPro" id="IPR043129">
    <property type="entry name" value="ATPase_NBD"/>
</dbReference>
<dbReference type="EMBL" id="BJWL01000017">
    <property type="protein sequence ID" value="GFZ05483.1"/>
    <property type="molecule type" value="Genomic_DNA"/>
</dbReference>